<proteinExistence type="predicted"/>
<accession>A0ACD4DDE9</accession>
<reference evidence="1" key="1">
    <citation type="submission" date="2022-10" db="EMBL/GenBank/DDBJ databases">
        <title>Rhodococcus ferula Z13 complete genome.</title>
        <authorList>
            <person name="Long X."/>
            <person name="Zang M."/>
        </authorList>
    </citation>
    <scope>NUCLEOTIDE SEQUENCE</scope>
    <source>
        <strain evidence="1">Z13</strain>
    </source>
</reference>
<sequence length="3383" mass="364776">MTPHGTDARTGREGRRPRPNRPRRQARTRALLLPQIFGAAVERSATAVAVRFGGGSLTYAELDARSSKLARLLIQRGIGPEDRVALAVPRSFESVVAVWAVAKSGAAFVPVDPKYPVDRVRYMVEDSRAVLGLTVGGVVENLPSTVDWLVLDAPDVLGSLEDVPDRAVTYDERVHTLRADHPAWIIYTSGSTGKPKGVVVTHAGFETFLPELTDRMQLTPEARVSQFASPSFDASMLEVLMAAASGSCLVVVPPEVYGGDELEALLAAERVSHSFFTPSVLTSLDPQRLPDLTVLGVGGEGFSSELVDRWGAGRRFVNVYGPTESTIATNLQPLEAGEGTPIGLPLRGIRAYVLDERLSPVADGSVGELYVAGGQVARGYHERPSLTASRFVANPFLTEDDAGRTLFGRLYRTGDLARRSADGTLTIVGRSDFQVKIRGFRIELGEIDAVLAGLPGVSFAVTLTRPGPGEDDVLVSYVQPVADTTIDPDDLLDAARKALPRHMVPATIVVLDSIPLTPNGKLDRDALPEPVFEVREFRAPSTPAEETVAGVFAEVLGVDRVGADDDFFDLGGNSLIATRVAARIGAATNTTVPVRMLFEASTVSGLATLLDEQSGTGTRIPLAPVPRPERIPLSLAQQRIWFLSRFDSDSPVNNIPLPVRLPADLRPDVLAAALRDVLARHEVLRTVFPEQDGVGWQQVLDIDEVDLRLTVDVVTEEEMHTRLVRAASTGFDVTTDIPIRVELLRLPDGEHVLVLVLHHIAADGSSLAPFVRDLLTAYTARSAGSAPEWSELPVQYADYTLWQRTVLGDESDPTSLIASQVGYWRTTLDGLPEQIALPFDRPRPQTPSYRGAVHRSVLDGDVHVALAELARTQGVSLFMLVHALYAVTLWRLSGEQDVVVGSPIAGRGEEALDDLVGMFVNTLVLRTRIDPNTPFTEFLQQVQHVDLEAFENADVPFERLVEVLDPARATDRHPLFQVALFFQNFAEPNAASGVDAVDAGFVVSKFDLQLNIVSQGNDDAPLDVSWQYAVDLFEHGTVEAFARRFETVLRSALGNPEQAIGDLEFMEDDERRAILSDWNATDADGIGGGLLLDEFFEQVRRSPDAPAVVFEDESLTYGEFASRVNRLARHLISQGVGPESRVVLALGRSLDLVVAMYAVVAAGGAYVPIDPEHPVERNRYILETAGPVLVLSRASDAVAVPSEWSARTLVVDELDLSGVPDEPLADAERIAPVRPGNTAYVIFTSGSTGRPKGVAVPHEAIVNQMAWMQHEYRLTPEDVYLQKTATTFDVSLWGYFLPLRVGATLVVTTPDGHRDPAYLARLVETHAVTVTDFVPSMLSMFAQAVPAGALGTVRDVFVIGEALPVQTVRQVRRLGRTRVHNLYGPTEAAVSFTYADVTGADAGASASIGVPQWNCRVYVLDSRLNPTVPGAPGELYLAGVQLARGYLNRPDLAADRFVANPFGAPGERMYRTGDLVRWAADGTLEYIGRTDFQVKFRGQRIELGEIEAAVVAHPAVSQAAVEVVSSPVGDRLVAYVVFGSDGSVPVEELTEAVGASLPRYMVPEQFVVLDEFPLNASGKLDRKALPDPVFEVREFRAPSTPVEETVAGVFAEVLGVERVGADDDFFALGGNSLVAMRLTARLGAALDTAVPVRLLFEASTVSALAARVESEIGAGKRAELVARPRPEHVPLSLAQQRMWFLNRFDPESTAYNLPVAIRLSGRLNVKALQEAVTDVLARHESLRTVYPEIDGVGYQKVLPASDVRVVVTPEKTSEAEIAERVAEVLSAGFDVSTEVPFRIRLFEPAPDEYVLVAVVHHIAADGSSMAPFTRDLVQAYEARSRGDLPQWSPLPVQYADFALWQREVLGDPSDPDSLMAQQISFWKETLADLPDLLELPTDRPRPAVQSFAGGSVPVAVTPDLHRSLVRVASRTNTTLFMVVQATWAALLARLSGSDDVAVGTPIAGRGEAVLDDVVGQFANTLVLRSRIRGDERFDELLTRTREVDLAAFANADVPFEQLVEALDPVRTTAHHPLVQVGLSFQNTEKATLALPGLTISGVEFDNPNSQYDLHLIVSDSYGEDGEPQGLGGVLTYASALFDESTVRGIVERLVRLLEAVADDTSLSVGDLPVLTSAERSAVISVGHGEERTVPATTLPALFAEQVERAPGAIALVSEDESLTYGGFASRVNRLARYLIAKGVGPEARVGLAICRSVDLLVGMYAISTAGGAYVPIDPDHPADRNDYILAAAQPVLVLTTTRDASDLPVVAGVEVVSIDGPAFAEHSDAPLSDEERLLPLRPENTAYVLFTSGSTGRPKGVSVPHSAVVNQLVWKSTFFGLDASDAALLKTAATFDLSVWEFWGALVSGGRLVIARPGGQQDPDYLSDLLDAQAVTVLHAVPSTLEALLAVGDRRLPDAVRLVLAIGEALPAELAQRLRANSRADVHNLYGPTEAAVSVTAHRVGDADDRSVPIGTAEWNTDLLVLDTRLHPVPVGVVGELYLSGAQLARGYHDRADLTADRFVASPFGTGTRMYRTGDLVRWTETGEGPELEYVGRADFQVKIRGFRIELGEIEEALRALADVARAAVVVHDSARTGQQLVAYIVPQDAAAFDPAGVREALTTRLPSHMMPSAFVTMDELPLNVNGKLDRRALPEPVFETRQYRAPSTPIEEIVAGVFAELLGVERVGADDDFFALGGNSLIATRVAARLGTALETSVPVRVLFEASTVSALAARIEQLDTAGRAPLVAQERPERVPLSLAQQRMWFLNRFEPESAVNNIPVAIRLSGNLDVAALQAAVADVLARHESLRTVYPELDGVGYQQVLPAAEVVPDLTPVPVAEEDLFAEAAAVVGVGFDVTVEVPFRVRLFAVSESEHVLVLVVHHIAADGFSMGPLTRDLVTAYASRVAGEAPAWAPLEVQYADFAIWQREVLGSEDDPQSLISAQIGFWTKTLAGVPEQLDLPADRPRPRVMSHRGASHRFTIDPGLRSAVTDLAHRTSATEFMVVHAALSVLLARLANADDIAIGTPVAGRGEAALDDLVGMFVNTLVLRTQVDAGESFEGLLSRVRGADLEAFGHADVPFERLVEILDPERSQARTPLFQVMLAFQNLGQSELELPGLTVAGVDVETTTAKFDLQVTVADAGDGYLVDLNYATDLFDAETMETFADRFTRVLGAAVADPAVPVGEVDLLDEVERSRVLEVWNDTARVVDGPGSLPGVFVEQVRRSPDAVAVVFEGESLTYGEFASRVNRLARHLISLGVGPESTVALAMRRSTELLVGMYAVLAAGGAYVPIDPDQPDERNGYILEVAEPVVVLTTERDGVVVPGQGSVPSVAIDSLDLSAVSDAVVSDADRVAALRSGNTAYVIFTSGSTVGRRVWRCRTGRW</sequence>
<name>A0ACD4DDE9_9NOCA</name>
<dbReference type="Proteomes" id="UP001156484">
    <property type="component" value="Chromosome"/>
</dbReference>
<organism evidence="1 2">
    <name type="scientific">Rhodococcus sacchari</name>
    <dbReference type="NCBI Taxonomy" id="2962047"/>
    <lineage>
        <taxon>Bacteria</taxon>
        <taxon>Bacillati</taxon>
        <taxon>Actinomycetota</taxon>
        <taxon>Actinomycetes</taxon>
        <taxon>Mycobacteriales</taxon>
        <taxon>Nocardiaceae</taxon>
        <taxon>Rhodococcus</taxon>
    </lineage>
</organism>
<keyword evidence="2" id="KW-1185">Reference proteome</keyword>
<evidence type="ECO:0000313" key="1">
    <source>
        <dbReference type="EMBL" id="UYP18027.1"/>
    </source>
</evidence>
<protein>
    <submittedName>
        <fullName evidence="1">Amino acid adenylation domain-containing protein</fullName>
    </submittedName>
</protein>
<evidence type="ECO:0000313" key="2">
    <source>
        <dbReference type="Proteomes" id="UP001156484"/>
    </source>
</evidence>
<dbReference type="EMBL" id="CP107551">
    <property type="protein sequence ID" value="UYP18027.1"/>
    <property type="molecule type" value="Genomic_DNA"/>
</dbReference>
<gene>
    <name evidence="1" type="ORF">OED52_15305</name>
</gene>